<dbReference type="InterPro" id="IPR003012">
    <property type="entry name" value="Tet_transcr_reg_TetR"/>
</dbReference>
<dbReference type="PROSITE" id="PS01081">
    <property type="entry name" value="HTH_TETR_1"/>
    <property type="match status" value="1"/>
</dbReference>
<accession>A0A7K1KYN2</accession>
<protein>
    <submittedName>
        <fullName evidence="8">TetR family transcriptional regulator</fullName>
    </submittedName>
</protein>
<dbReference type="Gene3D" id="1.10.10.60">
    <property type="entry name" value="Homeodomain-like"/>
    <property type="match status" value="1"/>
</dbReference>
<evidence type="ECO:0000256" key="3">
    <source>
        <dbReference type="ARBA" id="ARBA00023125"/>
    </source>
</evidence>
<keyword evidence="1" id="KW-0678">Repressor</keyword>
<name>A0A7K1KYN2_9ACTN</name>
<dbReference type="InterPro" id="IPR023772">
    <property type="entry name" value="DNA-bd_HTH_TetR-type_CS"/>
</dbReference>
<evidence type="ECO:0000259" key="7">
    <source>
        <dbReference type="PROSITE" id="PS50977"/>
    </source>
</evidence>
<gene>
    <name evidence="8" type="ORF">GNZ18_11165</name>
</gene>
<dbReference type="Pfam" id="PF00440">
    <property type="entry name" value="TetR_N"/>
    <property type="match status" value="1"/>
</dbReference>
<dbReference type="Proteomes" id="UP000432015">
    <property type="component" value="Unassembled WGS sequence"/>
</dbReference>
<dbReference type="InterPro" id="IPR050109">
    <property type="entry name" value="HTH-type_TetR-like_transc_reg"/>
</dbReference>
<dbReference type="GO" id="GO:0046677">
    <property type="term" value="P:response to antibiotic"/>
    <property type="evidence" value="ECO:0007669"/>
    <property type="project" value="InterPro"/>
</dbReference>
<dbReference type="InterPro" id="IPR009057">
    <property type="entry name" value="Homeodomain-like_sf"/>
</dbReference>
<dbReference type="PRINTS" id="PR00400">
    <property type="entry name" value="TETREPRESSOR"/>
</dbReference>
<feature type="domain" description="HTH tetR-type" evidence="7">
    <location>
        <begin position="25"/>
        <end position="85"/>
    </location>
</feature>
<proteinExistence type="predicted"/>
<reference evidence="8 9" key="1">
    <citation type="submission" date="2019-11" db="EMBL/GenBank/DDBJ databases">
        <authorList>
            <person name="Cao P."/>
        </authorList>
    </citation>
    <scope>NUCLEOTIDE SEQUENCE [LARGE SCALE GENOMIC DNA]</scope>
    <source>
        <strain evidence="8 9">NEAU-AAG5</strain>
    </source>
</reference>
<feature type="DNA-binding region" description="H-T-H motif" evidence="5">
    <location>
        <begin position="48"/>
        <end position="67"/>
    </location>
</feature>
<dbReference type="Gene3D" id="1.10.357.10">
    <property type="entry name" value="Tetracycline Repressor, domain 2"/>
    <property type="match status" value="1"/>
</dbReference>
<dbReference type="PANTHER" id="PTHR30055">
    <property type="entry name" value="HTH-TYPE TRANSCRIPTIONAL REGULATOR RUTR"/>
    <property type="match status" value="1"/>
</dbReference>
<dbReference type="PROSITE" id="PS50977">
    <property type="entry name" value="HTH_TETR_2"/>
    <property type="match status" value="1"/>
</dbReference>
<organism evidence="8 9">
    <name type="scientific">Actinomadura litoris</name>
    <dbReference type="NCBI Taxonomy" id="2678616"/>
    <lineage>
        <taxon>Bacteria</taxon>
        <taxon>Bacillati</taxon>
        <taxon>Actinomycetota</taxon>
        <taxon>Actinomycetes</taxon>
        <taxon>Streptosporangiales</taxon>
        <taxon>Thermomonosporaceae</taxon>
        <taxon>Actinomadura</taxon>
    </lineage>
</organism>
<dbReference type="GO" id="GO:0003700">
    <property type="term" value="F:DNA-binding transcription factor activity"/>
    <property type="evidence" value="ECO:0007669"/>
    <property type="project" value="TreeGrafter"/>
</dbReference>
<dbReference type="SUPFAM" id="SSF46689">
    <property type="entry name" value="Homeodomain-like"/>
    <property type="match status" value="1"/>
</dbReference>
<dbReference type="Pfam" id="PF02909">
    <property type="entry name" value="TetR_C_1"/>
    <property type="match status" value="1"/>
</dbReference>
<dbReference type="AlphaFoldDB" id="A0A7K1KYN2"/>
<dbReference type="SUPFAM" id="SSF48498">
    <property type="entry name" value="Tetracyclin repressor-like, C-terminal domain"/>
    <property type="match status" value="1"/>
</dbReference>
<feature type="region of interest" description="Disordered" evidence="6">
    <location>
        <begin position="1"/>
        <end position="26"/>
    </location>
</feature>
<evidence type="ECO:0000256" key="2">
    <source>
        <dbReference type="ARBA" id="ARBA00023015"/>
    </source>
</evidence>
<dbReference type="GO" id="GO:0000976">
    <property type="term" value="F:transcription cis-regulatory region binding"/>
    <property type="evidence" value="ECO:0007669"/>
    <property type="project" value="TreeGrafter"/>
</dbReference>
<dbReference type="PANTHER" id="PTHR30055:SF151">
    <property type="entry name" value="TRANSCRIPTIONAL REGULATORY PROTEIN"/>
    <property type="match status" value="1"/>
</dbReference>
<sequence>MSRETDPIAHSVWMRPPRSRRGRPQLSREEIVSAAVGLLDAEGLDGLSMRRLAATIGAGATSLYFYVAGKDELLELAVDQIMGEVDIPDAARVGWREAAAGYAREFRALMLRHPWAVSILGVTPAIGPNAMRVSDRAIAVLDTAGLTGQEIAWTSSLLMAHAIGAVMSETAMHTITARAGKSVTEIVQQMDDYVESYREELPSFTGWWRDNNAMNMEKSVETGFEFGLARILDGLEAWLARERA</sequence>
<dbReference type="EMBL" id="WOFH01000003">
    <property type="protein sequence ID" value="MUN37157.1"/>
    <property type="molecule type" value="Genomic_DNA"/>
</dbReference>
<evidence type="ECO:0000256" key="4">
    <source>
        <dbReference type="ARBA" id="ARBA00023163"/>
    </source>
</evidence>
<dbReference type="RefSeq" id="WP_156216149.1">
    <property type="nucleotide sequence ID" value="NZ_WOFH01000003.1"/>
</dbReference>
<dbReference type="InterPro" id="IPR001647">
    <property type="entry name" value="HTH_TetR"/>
</dbReference>
<keyword evidence="3 5" id="KW-0238">DNA-binding</keyword>
<keyword evidence="4" id="KW-0804">Transcription</keyword>
<evidence type="ECO:0000313" key="9">
    <source>
        <dbReference type="Proteomes" id="UP000432015"/>
    </source>
</evidence>
<evidence type="ECO:0000313" key="8">
    <source>
        <dbReference type="EMBL" id="MUN37157.1"/>
    </source>
</evidence>
<comment type="caution">
    <text evidence="8">The sequence shown here is derived from an EMBL/GenBank/DDBJ whole genome shotgun (WGS) entry which is preliminary data.</text>
</comment>
<evidence type="ECO:0000256" key="5">
    <source>
        <dbReference type="PROSITE-ProRule" id="PRU00335"/>
    </source>
</evidence>
<keyword evidence="2" id="KW-0805">Transcription regulation</keyword>
<keyword evidence="9" id="KW-1185">Reference proteome</keyword>
<dbReference type="InterPro" id="IPR036271">
    <property type="entry name" value="Tet_transcr_reg_TetR-rel_C_sf"/>
</dbReference>
<dbReference type="GO" id="GO:0045892">
    <property type="term" value="P:negative regulation of DNA-templated transcription"/>
    <property type="evidence" value="ECO:0007669"/>
    <property type="project" value="InterPro"/>
</dbReference>
<evidence type="ECO:0000256" key="6">
    <source>
        <dbReference type="SAM" id="MobiDB-lite"/>
    </source>
</evidence>
<evidence type="ECO:0000256" key="1">
    <source>
        <dbReference type="ARBA" id="ARBA00022491"/>
    </source>
</evidence>
<dbReference type="InterPro" id="IPR004111">
    <property type="entry name" value="Repressor_TetR_C"/>
</dbReference>